<evidence type="ECO:0000256" key="1">
    <source>
        <dbReference type="ARBA" id="ARBA00007768"/>
    </source>
</evidence>
<gene>
    <name evidence="2 3" type="primary">cutC</name>
    <name evidence="5" type="ORF">BN1095_210033</name>
    <name evidence="3" type="ORF">BN1096_160032</name>
    <name evidence="4" type="ORF">BN1097_140032</name>
</gene>
<evidence type="ECO:0000313" key="4">
    <source>
        <dbReference type="EMBL" id="CDS83119.1"/>
    </source>
</evidence>
<reference evidence="3" key="1">
    <citation type="submission" date="2014-07" db="EMBL/GenBank/DDBJ databases">
        <authorList>
            <person name="Monot Marc"/>
        </authorList>
    </citation>
    <scope>NUCLEOTIDE SEQUENCE</scope>
    <source>
        <strain evidence="5">7032989</strain>
        <strain evidence="4">7032994</strain>
    </source>
</reference>
<dbReference type="Gene3D" id="3.20.20.380">
    <property type="entry name" value="Copper homeostasis (CutC) domain"/>
    <property type="match status" value="1"/>
</dbReference>
<organism evidence="3">
    <name type="scientific">Clostridioides difficile</name>
    <name type="common">Peptoclostridium difficile</name>
    <dbReference type="NCBI Taxonomy" id="1496"/>
    <lineage>
        <taxon>Bacteria</taxon>
        <taxon>Bacillati</taxon>
        <taxon>Bacillota</taxon>
        <taxon>Clostridia</taxon>
        <taxon>Peptostreptococcales</taxon>
        <taxon>Peptostreptococcaceae</taxon>
        <taxon>Clostridioides</taxon>
    </lineage>
</organism>
<evidence type="ECO:0000256" key="2">
    <source>
        <dbReference type="HAMAP-Rule" id="MF_00795"/>
    </source>
</evidence>
<evidence type="ECO:0000313" key="3">
    <source>
        <dbReference type="EMBL" id="CDS82981.1"/>
    </source>
</evidence>
<dbReference type="GO" id="GO:0005507">
    <property type="term" value="F:copper ion binding"/>
    <property type="evidence" value="ECO:0007669"/>
    <property type="project" value="TreeGrafter"/>
</dbReference>
<proteinExistence type="inferred from homology"/>
<sequence>MLEIIGMSVEDAKIIEDCGADRIELVSALTEGGLTPSFGLIESVVNSVKIPVNVMIRHHAKSFVYSKEDISIMQKDISVVKEIGANGVVFGVLDKNNNIDEKNLNVLLKCCDNLDVTFHRAIDESNTIDSVKILKDYDKITNILTSGGKGSIVDNIQMIKNMMLSSNHIKILLGGGLNFNNIEKIKELTKASNFHFGTAIRINNSPFEDIDRQKLKQLVNIISR</sequence>
<dbReference type="PANTHER" id="PTHR12598:SF0">
    <property type="entry name" value="COPPER HOMEOSTASIS PROTEIN CUTC HOMOLOG"/>
    <property type="match status" value="1"/>
</dbReference>
<dbReference type="PANTHER" id="PTHR12598">
    <property type="entry name" value="COPPER HOMEOSTASIS PROTEIN CUTC"/>
    <property type="match status" value="1"/>
</dbReference>
<comment type="caution">
    <text evidence="2">Once thought to be involved in copper homeostasis, experiments in E.coli have shown this is not the case.</text>
</comment>
<evidence type="ECO:0000313" key="5">
    <source>
        <dbReference type="EMBL" id="CDS97173.1"/>
    </source>
</evidence>
<dbReference type="AlphaFoldDB" id="A0A069A4C9"/>
<dbReference type="EMBL" id="LK932861">
    <property type="protein sequence ID" value="CDS97173.1"/>
    <property type="molecule type" value="Genomic_DNA"/>
</dbReference>
<name>A0A069A4C9_CLODI</name>
<keyword evidence="2" id="KW-0963">Cytoplasm</keyword>
<dbReference type="InterPro" id="IPR005627">
    <property type="entry name" value="CutC-like"/>
</dbReference>
<dbReference type="EMBL" id="LK932465">
    <property type="protein sequence ID" value="CDS82981.1"/>
    <property type="molecule type" value="Genomic_DNA"/>
</dbReference>
<comment type="similarity">
    <text evidence="1 2">Belongs to the CutC family.</text>
</comment>
<dbReference type="Pfam" id="PF03932">
    <property type="entry name" value="CutC"/>
    <property type="match status" value="1"/>
</dbReference>
<accession>A0A069A4C9</accession>
<protein>
    <recommendedName>
        <fullName evidence="2">PF03932 family protein CutC</fullName>
    </recommendedName>
</protein>
<dbReference type="EMBL" id="LK932347">
    <property type="protein sequence ID" value="CDS83119.1"/>
    <property type="molecule type" value="Genomic_DNA"/>
</dbReference>
<comment type="subcellular location">
    <subcellularLocation>
        <location evidence="2">Cytoplasm</location>
    </subcellularLocation>
</comment>
<dbReference type="InterPro" id="IPR036822">
    <property type="entry name" value="CutC-like_dom_sf"/>
</dbReference>
<dbReference type="SUPFAM" id="SSF110395">
    <property type="entry name" value="CutC-like"/>
    <property type="match status" value="1"/>
</dbReference>
<dbReference type="HAMAP" id="MF_00795">
    <property type="entry name" value="CutC"/>
    <property type="match status" value="1"/>
</dbReference>
<dbReference type="RefSeq" id="WP_021366069.1">
    <property type="nucleotide sequence ID" value="NZ_BBYB01000032.1"/>
</dbReference>
<dbReference type="GO" id="GO:0005737">
    <property type="term" value="C:cytoplasm"/>
    <property type="evidence" value="ECO:0007669"/>
    <property type="project" value="UniProtKB-SubCell"/>
</dbReference>